<gene>
    <name evidence="2" type="ORF">CDL15_Pgr000204</name>
</gene>
<comment type="caution">
    <text evidence="2">The sequence shown here is derived from an EMBL/GenBank/DDBJ whole genome shotgun (WGS) entry which is preliminary data.</text>
</comment>
<name>A0A218Y2D0_PUNGR</name>
<organism evidence="2 3">
    <name type="scientific">Punica granatum</name>
    <name type="common">Pomegranate</name>
    <dbReference type="NCBI Taxonomy" id="22663"/>
    <lineage>
        <taxon>Eukaryota</taxon>
        <taxon>Viridiplantae</taxon>
        <taxon>Streptophyta</taxon>
        <taxon>Embryophyta</taxon>
        <taxon>Tracheophyta</taxon>
        <taxon>Spermatophyta</taxon>
        <taxon>Magnoliopsida</taxon>
        <taxon>eudicotyledons</taxon>
        <taxon>Gunneridae</taxon>
        <taxon>Pentapetalae</taxon>
        <taxon>rosids</taxon>
        <taxon>malvids</taxon>
        <taxon>Myrtales</taxon>
        <taxon>Lythraceae</taxon>
        <taxon>Punica</taxon>
    </lineage>
</organism>
<feature type="region of interest" description="Disordered" evidence="1">
    <location>
        <begin position="1"/>
        <end position="95"/>
    </location>
</feature>
<protein>
    <submittedName>
        <fullName evidence="2">Uncharacterized protein</fullName>
    </submittedName>
</protein>
<dbReference type="Proteomes" id="UP000197138">
    <property type="component" value="Unassembled WGS sequence"/>
</dbReference>
<dbReference type="EMBL" id="MTKT01000299">
    <property type="protein sequence ID" value="OWM91260.1"/>
    <property type="molecule type" value="Genomic_DNA"/>
</dbReference>
<feature type="compositionally biased region" description="Basic and acidic residues" evidence="1">
    <location>
        <begin position="1"/>
        <end position="12"/>
    </location>
</feature>
<accession>A0A218Y2D0</accession>
<reference evidence="3" key="1">
    <citation type="journal article" date="2017" name="Plant J.">
        <title>The pomegranate (Punica granatum L.) genome and the genomics of punicalagin biosynthesis.</title>
        <authorList>
            <person name="Qin G."/>
            <person name="Xu C."/>
            <person name="Ming R."/>
            <person name="Tang H."/>
            <person name="Guyot R."/>
            <person name="Kramer E.M."/>
            <person name="Hu Y."/>
            <person name="Yi X."/>
            <person name="Qi Y."/>
            <person name="Xu X."/>
            <person name="Gao Z."/>
            <person name="Pan H."/>
            <person name="Jian J."/>
            <person name="Tian Y."/>
            <person name="Yue Z."/>
            <person name="Xu Y."/>
        </authorList>
    </citation>
    <scope>NUCLEOTIDE SEQUENCE [LARGE SCALE GENOMIC DNA]</scope>
    <source>
        <strain evidence="3">cv. Dabenzi</strain>
    </source>
</reference>
<evidence type="ECO:0000313" key="3">
    <source>
        <dbReference type="Proteomes" id="UP000197138"/>
    </source>
</evidence>
<sequence>MLMVTERTEIAAKGRTKGRQGNGVNGGGNGYRGHGGGFYGGHGGYGYGQGSNSSRSSGYGSGKGTSNQFNANFGGEGRQIGWSGPGQNFNRTRDT</sequence>
<proteinExistence type="predicted"/>
<feature type="compositionally biased region" description="Polar residues" evidence="1">
    <location>
        <begin position="85"/>
        <end position="95"/>
    </location>
</feature>
<evidence type="ECO:0000313" key="2">
    <source>
        <dbReference type="EMBL" id="OWM91260.1"/>
    </source>
</evidence>
<feature type="compositionally biased region" description="Gly residues" evidence="1">
    <location>
        <begin position="20"/>
        <end position="49"/>
    </location>
</feature>
<evidence type="ECO:0000256" key="1">
    <source>
        <dbReference type="SAM" id="MobiDB-lite"/>
    </source>
</evidence>
<dbReference type="AlphaFoldDB" id="A0A218Y2D0"/>